<dbReference type="EMBL" id="QXWK01000009">
    <property type="protein sequence ID" value="NBH61108.1"/>
    <property type="molecule type" value="Genomic_DNA"/>
</dbReference>
<dbReference type="Proteomes" id="UP000446866">
    <property type="component" value="Unassembled WGS sequence"/>
</dbReference>
<feature type="transmembrane region" description="Helical" evidence="2">
    <location>
        <begin position="30"/>
        <end position="51"/>
    </location>
</feature>
<evidence type="ECO:0000256" key="2">
    <source>
        <dbReference type="SAM" id="Phobius"/>
    </source>
</evidence>
<evidence type="ECO:0008006" key="5">
    <source>
        <dbReference type="Google" id="ProtNLM"/>
    </source>
</evidence>
<organism evidence="3 4">
    <name type="scientific">Anaerotruncus colihominis</name>
    <dbReference type="NCBI Taxonomy" id="169435"/>
    <lineage>
        <taxon>Bacteria</taxon>
        <taxon>Bacillati</taxon>
        <taxon>Bacillota</taxon>
        <taxon>Clostridia</taxon>
        <taxon>Eubacteriales</taxon>
        <taxon>Oscillospiraceae</taxon>
        <taxon>Anaerotruncus</taxon>
    </lineage>
</organism>
<feature type="transmembrane region" description="Helical" evidence="2">
    <location>
        <begin position="57"/>
        <end position="75"/>
    </location>
</feature>
<keyword evidence="2" id="KW-0472">Membrane</keyword>
<gene>
    <name evidence="3" type="ORF">D0435_05515</name>
</gene>
<evidence type="ECO:0000313" key="4">
    <source>
        <dbReference type="Proteomes" id="UP000446866"/>
    </source>
</evidence>
<sequence>MDNNLEKETQPRDSKERTEQKEAGRFKVNLAIYLGVFLVFALIILVTGILGQAFGKTVENIALIGIAIILVLLLIQSKRS</sequence>
<comment type="caution">
    <text evidence="3">The sequence shown here is derived from an EMBL/GenBank/DDBJ whole genome shotgun (WGS) entry which is preliminary data.</text>
</comment>
<keyword evidence="2" id="KW-1133">Transmembrane helix</keyword>
<keyword evidence="2" id="KW-0812">Transmembrane</keyword>
<reference evidence="3 4" key="1">
    <citation type="submission" date="2018-08" db="EMBL/GenBank/DDBJ databases">
        <title>Murine metabolic-syndrome-specific gut microbial biobank.</title>
        <authorList>
            <person name="Liu C."/>
        </authorList>
    </citation>
    <scope>NUCLEOTIDE SEQUENCE [LARGE SCALE GENOMIC DNA]</scope>
    <source>
        <strain evidence="3 4">28</strain>
    </source>
</reference>
<feature type="region of interest" description="Disordered" evidence="1">
    <location>
        <begin position="1"/>
        <end position="21"/>
    </location>
</feature>
<keyword evidence="4" id="KW-1185">Reference proteome</keyword>
<proteinExistence type="predicted"/>
<protein>
    <recommendedName>
        <fullName evidence="5">DUF2207 domain-containing protein</fullName>
    </recommendedName>
</protein>
<name>A0A845QM13_9FIRM</name>
<evidence type="ECO:0000256" key="1">
    <source>
        <dbReference type="SAM" id="MobiDB-lite"/>
    </source>
</evidence>
<accession>A0A845QM13</accession>
<dbReference type="RefSeq" id="WP_160201390.1">
    <property type="nucleotide sequence ID" value="NZ_QXWK01000009.1"/>
</dbReference>
<dbReference type="AlphaFoldDB" id="A0A845QM13"/>
<evidence type="ECO:0000313" key="3">
    <source>
        <dbReference type="EMBL" id="NBH61108.1"/>
    </source>
</evidence>